<protein>
    <submittedName>
        <fullName evidence="2">(Mediterranean fruit fly) hypothetical protein</fullName>
    </submittedName>
</protein>
<keyword evidence="3" id="KW-1185">Reference proteome</keyword>
<evidence type="ECO:0000313" key="2">
    <source>
        <dbReference type="EMBL" id="CAD7002084.1"/>
    </source>
</evidence>
<dbReference type="Proteomes" id="UP000606786">
    <property type="component" value="Unassembled WGS sequence"/>
</dbReference>
<comment type="caution">
    <text evidence="2">The sequence shown here is derived from an EMBL/GenBank/DDBJ whole genome shotgun (WGS) entry which is preliminary data.</text>
</comment>
<sequence length="130" mass="14815">MSSNEKKSLHKKRRHQNNRNNSPFHFTTTNYAKIAHVKSFANGFNRPLHWVIHGSSNIALNNCQANAKTNVNVTTLFTANHRVISNYKNNMVDVTSTKLSHAKGFVAGDFDVGIGNIKGVIWWRWNKYDC</sequence>
<organism evidence="2 3">
    <name type="scientific">Ceratitis capitata</name>
    <name type="common">Mediterranean fruit fly</name>
    <name type="synonym">Tephritis capitata</name>
    <dbReference type="NCBI Taxonomy" id="7213"/>
    <lineage>
        <taxon>Eukaryota</taxon>
        <taxon>Metazoa</taxon>
        <taxon>Ecdysozoa</taxon>
        <taxon>Arthropoda</taxon>
        <taxon>Hexapoda</taxon>
        <taxon>Insecta</taxon>
        <taxon>Pterygota</taxon>
        <taxon>Neoptera</taxon>
        <taxon>Endopterygota</taxon>
        <taxon>Diptera</taxon>
        <taxon>Brachycera</taxon>
        <taxon>Muscomorpha</taxon>
        <taxon>Tephritoidea</taxon>
        <taxon>Tephritidae</taxon>
        <taxon>Ceratitis</taxon>
        <taxon>Ceratitis</taxon>
    </lineage>
</organism>
<feature type="region of interest" description="Disordered" evidence="1">
    <location>
        <begin position="1"/>
        <end position="25"/>
    </location>
</feature>
<gene>
    <name evidence="2" type="ORF">CCAP1982_LOCUS10572</name>
</gene>
<proteinExistence type="predicted"/>
<reference evidence="2" key="1">
    <citation type="submission" date="2020-11" db="EMBL/GenBank/DDBJ databases">
        <authorList>
            <person name="Whitehead M."/>
        </authorList>
    </citation>
    <scope>NUCLEOTIDE SEQUENCE</scope>
    <source>
        <strain evidence="2">EGII</strain>
    </source>
</reference>
<name>A0A811UTS6_CERCA</name>
<feature type="compositionally biased region" description="Basic residues" evidence="1">
    <location>
        <begin position="8"/>
        <end position="17"/>
    </location>
</feature>
<evidence type="ECO:0000313" key="3">
    <source>
        <dbReference type="Proteomes" id="UP000606786"/>
    </source>
</evidence>
<dbReference type="AlphaFoldDB" id="A0A811UTS6"/>
<accession>A0A811UTS6</accession>
<dbReference type="EMBL" id="CAJHJT010000023">
    <property type="protein sequence ID" value="CAD7002084.1"/>
    <property type="molecule type" value="Genomic_DNA"/>
</dbReference>
<evidence type="ECO:0000256" key="1">
    <source>
        <dbReference type="SAM" id="MobiDB-lite"/>
    </source>
</evidence>